<feature type="transmembrane region" description="Helical" evidence="10">
    <location>
        <begin position="214"/>
        <end position="233"/>
    </location>
</feature>
<feature type="domain" description="Citrate transporter-like" evidence="11">
    <location>
        <begin position="65"/>
        <end position="370"/>
    </location>
</feature>
<dbReference type="EMBL" id="JAAXKY010000026">
    <property type="protein sequence ID" value="NMH77596.1"/>
    <property type="molecule type" value="Genomic_DNA"/>
</dbReference>
<comment type="similarity">
    <text evidence="2">Belongs to the ArsB family.</text>
</comment>
<evidence type="ECO:0000256" key="10">
    <source>
        <dbReference type="SAM" id="Phobius"/>
    </source>
</evidence>
<dbReference type="Proteomes" id="UP001296706">
    <property type="component" value="Unassembled WGS sequence"/>
</dbReference>
<dbReference type="PANTHER" id="PTHR43302">
    <property type="entry name" value="TRANSPORTER ARSB-RELATED"/>
    <property type="match status" value="1"/>
</dbReference>
<gene>
    <name evidence="12" type="ORF">HF577_10940</name>
</gene>
<evidence type="ECO:0000256" key="4">
    <source>
        <dbReference type="ARBA" id="ARBA00022448"/>
    </source>
</evidence>
<feature type="transmembrane region" description="Helical" evidence="10">
    <location>
        <begin position="384"/>
        <end position="412"/>
    </location>
</feature>
<evidence type="ECO:0000256" key="6">
    <source>
        <dbReference type="ARBA" id="ARBA00022692"/>
    </source>
</evidence>
<evidence type="ECO:0000256" key="1">
    <source>
        <dbReference type="ARBA" id="ARBA00004651"/>
    </source>
</evidence>
<feature type="transmembrane region" description="Helical" evidence="10">
    <location>
        <begin position="424"/>
        <end position="445"/>
    </location>
</feature>
<evidence type="ECO:0000256" key="3">
    <source>
        <dbReference type="ARBA" id="ARBA00009843"/>
    </source>
</evidence>
<keyword evidence="4" id="KW-0813">Transport</keyword>
<feature type="transmembrane region" description="Helical" evidence="10">
    <location>
        <begin position="178"/>
        <end position="202"/>
    </location>
</feature>
<protein>
    <submittedName>
        <fullName evidence="12">Arsenic transporter</fullName>
    </submittedName>
</protein>
<reference evidence="12 13" key="1">
    <citation type="submission" date="2020-04" db="EMBL/GenBank/DDBJ databases">
        <authorList>
            <person name="Klaysubun C."/>
            <person name="Duangmal K."/>
            <person name="Lipun K."/>
        </authorList>
    </citation>
    <scope>NUCLEOTIDE SEQUENCE [LARGE SCALE GENOMIC DNA]</scope>
    <source>
        <strain evidence="12 13">JCM 11839</strain>
    </source>
</reference>
<feature type="transmembrane region" description="Helical" evidence="10">
    <location>
        <begin position="258"/>
        <end position="275"/>
    </location>
</feature>
<feature type="transmembrane region" description="Helical" evidence="10">
    <location>
        <begin position="128"/>
        <end position="146"/>
    </location>
</feature>
<evidence type="ECO:0000313" key="13">
    <source>
        <dbReference type="Proteomes" id="UP001296706"/>
    </source>
</evidence>
<proteinExistence type="inferred from homology"/>
<name>A0ABX1RB15_9PSEU</name>
<comment type="subcellular location">
    <subcellularLocation>
        <location evidence="1">Cell membrane</location>
        <topology evidence="1">Multi-pass membrane protein</topology>
    </subcellularLocation>
</comment>
<keyword evidence="6 10" id="KW-0812">Transmembrane</keyword>
<comment type="caution">
    <text evidence="12">The sequence shown here is derived from an EMBL/GenBank/DDBJ whole genome shotgun (WGS) entry which is preliminary data.</text>
</comment>
<accession>A0ABX1RB15</accession>
<keyword evidence="9 10" id="KW-0472">Membrane</keyword>
<dbReference type="PANTHER" id="PTHR43302:SF5">
    <property type="entry name" value="TRANSPORTER ARSB-RELATED"/>
    <property type="match status" value="1"/>
</dbReference>
<evidence type="ECO:0000256" key="8">
    <source>
        <dbReference type="ARBA" id="ARBA00022989"/>
    </source>
</evidence>
<keyword evidence="13" id="KW-1185">Reference proteome</keyword>
<evidence type="ECO:0000256" key="7">
    <source>
        <dbReference type="ARBA" id="ARBA00022849"/>
    </source>
</evidence>
<dbReference type="InterPro" id="IPR000802">
    <property type="entry name" value="Arsenical_pump_ArsB"/>
</dbReference>
<sequence>MQSLPVARPEHVEYHGCAARREGARSTPVRRQAERVRQDTQVTTARRGAALLRRLPALDWIRIGLLVAGLLAVFTGLLPATEAEDSLRRIAPLLLFIAAVIVLATLTKKAQVFDTIATRLAIVGRGSYVALFLLCVAFASATTIFLNLDTTAVLLTPVFLALAQRAGIAALPLAMTTIWLANTASIVLPVSNLTNLLAAGRVALTAPEFAARMWAPQLAILAATMVFLWVLYWRRGRRGADRYVPAPPVRLEDSRQRTLFRVAAVSCLLFIGAIPFVGEHIGYAAAAAALVLVIAFAVLDRGALRLSLVPWRLLIFVTGLFLVVPTLSIHGLTDVMTAVIGTDPGAEGAFRAAAAGAGLSNLVNNLPAYAAGETAVPPGNHDQLLALLIGTNAGPIITPWASLATLLCLESCRVYGLPISVRRFALHGFGLAVVAVGVGVLALLLTA</sequence>
<feature type="transmembrane region" description="Helical" evidence="10">
    <location>
        <begin position="281"/>
        <end position="299"/>
    </location>
</feature>
<keyword evidence="8 10" id="KW-1133">Transmembrane helix</keyword>
<evidence type="ECO:0000256" key="2">
    <source>
        <dbReference type="ARBA" id="ARBA00006433"/>
    </source>
</evidence>
<keyword evidence="5" id="KW-1003">Cell membrane</keyword>
<evidence type="ECO:0000259" key="11">
    <source>
        <dbReference type="Pfam" id="PF03600"/>
    </source>
</evidence>
<feature type="transmembrane region" description="Helical" evidence="10">
    <location>
        <begin position="60"/>
        <end position="78"/>
    </location>
</feature>
<feature type="transmembrane region" description="Helical" evidence="10">
    <location>
        <begin position="90"/>
        <end position="107"/>
    </location>
</feature>
<dbReference type="InterPro" id="IPR004680">
    <property type="entry name" value="Cit_transptr-like_dom"/>
</dbReference>
<organism evidence="12 13">
    <name type="scientific">Pseudonocardia xinjiangensis</name>
    <dbReference type="NCBI Taxonomy" id="75289"/>
    <lineage>
        <taxon>Bacteria</taxon>
        <taxon>Bacillati</taxon>
        <taxon>Actinomycetota</taxon>
        <taxon>Actinomycetes</taxon>
        <taxon>Pseudonocardiales</taxon>
        <taxon>Pseudonocardiaceae</taxon>
        <taxon>Pseudonocardia</taxon>
    </lineage>
</organism>
<feature type="transmembrane region" description="Helical" evidence="10">
    <location>
        <begin position="311"/>
        <end position="332"/>
    </location>
</feature>
<dbReference type="PRINTS" id="PR00758">
    <property type="entry name" value="ARSENICPUMP"/>
</dbReference>
<evidence type="ECO:0000256" key="5">
    <source>
        <dbReference type="ARBA" id="ARBA00022475"/>
    </source>
</evidence>
<keyword evidence="7" id="KW-0059">Arsenical resistance</keyword>
<evidence type="ECO:0000256" key="9">
    <source>
        <dbReference type="ARBA" id="ARBA00023136"/>
    </source>
</evidence>
<dbReference type="Pfam" id="PF03600">
    <property type="entry name" value="CitMHS"/>
    <property type="match status" value="1"/>
</dbReference>
<evidence type="ECO:0000313" key="12">
    <source>
        <dbReference type="EMBL" id="NMH77596.1"/>
    </source>
</evidence>
<comment type="similarity">
    <text evidence="3">Belongs to the CitM (TC 2.A.11) transporter family.</text>
</comment>